<evidence type="ECO:0000313" key="2">
    <source>
        <dbReference type="EMBL" id="KAK4186105.1"/>
    </source>
</evidence>
<dbReference type="AlphaFoldDB" id="A0AAN6WQ67"/>
<feature type="region of interest" description="Disordered" evidence="1">
    <location>
        <begin position="1"/>
        <end position="196"/>
    </location>
</feature>
<accession>A0AAN6WQ67</accession>
<keyword evidence="3" id="KW-1185">Reference proteome</keyword>
<sequence length="300" mass="33383">MPRYSDESDTDFRPSRARSHTPGPRRRDRDRDLSPPYPPSSAAENFGPYASGALGTPEKNARFSDAPPAPIYDSHTPFYPPDEAPRPRDSQTNHNTSIQPRSSRPRSSRFDSEDSLTTTNTPSTVSSYRTKRSSRSRDRNHTALARRRNRSSSTTTSSSSGDSDRDEHIHPRGPIHKTKKALENTFTPSTSGLGVGVLGAIVGGLAASEIEHRAHKKHGHKGEGGHRHGDDKGVRLLSTIVGAAVGGLGANALEKKLERKRETGEREGKAGKEVRDLERRVWEEEKGMERDRERERYHRR</sequence>
<feature type="region of interest" description="Disordered" evidence="1">
    <location>
        <begin position="211"/>
        <end position="232"/>
    </location>
</feature>
<dbReference type="EMBL" id="MU864431">
    <property type="protein sequence ID" value="KAK4186105.1"/>
    <property type="molecule type" value="Genomic_DNA"/>
</dbReference>
<feature type="compositionally biased region" description="Polar residues" evidence="1">
    <location>
        <begin position="115"/>
        <end position="125"/>
    </location>
</feature>
<dbReference type="Proteomes" id="UP001302126">
    <property type="component" value="Unassembled WGS sequence"/>
</dbReference>
<name>A0AAN6WQ67_9PEZI</name>
<gene>
    <name evidence="2" type="ORF">QBC35DRAFT_464979</name>
</gene>
<feature type="compositionally biased region" description="Basic residues" evidence="1">
    <location>
        <begin position="15"/>
        <end position="24"/>
    </location>
</feature>
<reference evidence="2" key="1">
    <citation type="journal article" date="2023" name="Mol. Phylogenet. Evol.">
        <title>Genome-scale phylogeny and comparative genomics of the fungal order Sordariales.</title>
        <authorList>
            <person name="Hensen N."/>
            <person name="Bonometti L."/>
            <person name="Westerberg I."/>
            <person name="Brannstrom I.O."/>
            <person name="Guillou S."/>
            <person name="Cros-Aarteil S."/>
            <person name="Calhoun S."/>
            <person name="Haridas S."/>
            <person name="Kuo A."/>
            <person name="Mondo S."/>
            <person name="Pangilinan J."/>
            <person name="Riley R."/>
            <person name="LaButti K."/>
            <person name="Andreopoulos B."/>
            <person name="Lipzen A."/>
            <person name="Chen C."/>
            <person name="Yan M."/>
            <person name="Daum C."/>
            <person name="Ng V."/>
            <person name="Clum A."/>
            <person name="Steindorff A."/>
            <person name="Ohm R.A."/>
            <person name="Martin F."/>
            <person name="Silar P."/>
            <person name="Natvig D.O."/>
            <person name="Lalanne C."/>
            <person name="Gautier V."/>
            <person name="Ament-Velasquez S.L."/>
            <person name="Kruys A."/>
            <person name="Hutchinson M.I."/>
            <person name="Powell A.J."/>
            <person name="Barry K."/>
            <person name="Miller A.N."/>
            <person name="Grigoriev I.V."/>
            <person name="Debuchy R."/>
            <person name="Gladieux P."/>
            <person name="Hiltunen Thoren M."/>
            <person name="Johannesson H."/>
        </authorList>
    </citation>
    <scope>NUCLEOTIDE SEQUENCE</scope>
    <source>
        <strain evidence="2">PSN309</strain>
    </source>
</reference>
<evidence type="ECO:0000256" key="1">
    <source>
        <dbReference type="SAM" id="MobiDB-lite"/>
    </source>
</evidence>
<comment type="caution">
    <text evidence="2">The sequence shown here is derived from an EMBL/GenBank/DDBJ whole genome shotgun (WGS) entry which is preliminary data.</text>
</comment>
<feature type="compositionally biased region" description="Low complexity" evidence="1">
    <location>
        <begin position="151"/>
        <end position="161"/>
    </location>
</feature>
<proteinExistence type="predicted"/>
<feature type="compositionally biased region" description="Basic and acidic residues" evidence="1">
    <location>
        <begin position="1"/>
        <end position="14"/>
    </location>
</feature>
<organism evidence="2 3">
    <name type="scientific">Podospora australis</name>
    <dbReference type="NCBI Taxonomy" id="1536484"/>
    <lineage>
        <taxon>Eukaryota</taxon>
        <taxon>Fungi</taxon>
        <taxon>Dikarya</taxon>
        <taxon>Ascomycota</taxon>
        <taxon>Pezizomycotina</taxon>
        <taxon>Sordariomycetes</taxon>
        <taxon>Sordariomycetidae</taxon>
        <taxon>Sordariales</taxon>
        <taxon>Podosporaceae</taxon>
        <taxon>Podospora</taxon>
    </lineage>
</organism>
<feature type="compositionally biased region" description="Basic and acidic residues" evidence="1">
    <location>
        <begin position="221"/>
        <end position="232"/>
    </location>
</feature>
<evidence type="ECO:0000313" key="3">
    <source>
        <dbReference type="Proteomes" id="UP001302126"/>
    </source>
</evidence>
<protein>
    <submittedName>
        <fullName evidence="2">Uncharacterized protein</fullName>
    </submittedName>
</protein>
<feature type="region of interest" description="Disordered" evidence="1">
    <location>
        <begin position="256"/>
        <end position="300"/>
    </location>
</feature>
<reference evidence="2" key="2">
    <citation type="submission" date="2023-05" db="EMBL/GenBank/DDBJ databases">
        <authorList>
            <consortium name="Lawrence Berkeley National Laboratory"/>
            <person name="Steindorff A."/>
            <person name="Hensen N."/>
            <person name="Bonometti L."/>
            <person name="Westerberg I."/>
            <person name="Brannstrom I.O."/>
            <person name="Guillou S."/>
            <person name="Cros-Aarteil S."/>
            <person name="Calhoun S."/>
            <person name="Haridas S."/>
            <person name="Kuo A."/>
            <person name="Mondo S."/>
            <person name="Pangilinan J."/>
            <person name="Riley R."/>
            <person name="Labutti K."/>
            <person name="Andreopoulos B."/>
            <person name="Lipzen A."/>
            <person name="Chen C."/>
            <person name="Yanf M."/>
            <person name="Daum C."/>
            <person name="Ng V."/>
            <person name="Clum A."/>
            <person name="Ohm R."/>
            <person name="Martin F."/>
            <person name="Silar P."/>
            <person name="Natvig D."/>
            <person name="Lalanne C."/>
            <person name="Gautier V."/>
            <person name="Ament-Velasquez S.L."/>
            <person name="Kruys A."/>
            <person name="Hutchinson M.I."/>
            <person name="Powell A.J."/>
            <person name="Barry K."/>
            <person name="Miller A.N."/>
            <person name="Grigoriev I.V."/>
            <person name="Debuchy R."/>
            <person name="Gladieux P."/>
            <person name="Thoren M.H."/>
            <person name="Johannesson H."/>
        </authorList>
    </citation>
    <scope>NUCLEOTIDE SEQUENCE</scope>
    <source>
        <strain evidence="2">PSN309</strain>
    </source>
</reference>